<dbReference type="Gene3D" id="3.10.350.10">
    <property type="entry name" value="LysM domain"/>
    <property type="match status" value="1"/>
</dbReference>
<sequence>MTLLTSKKGKLYSITGIIIIILLFLGLYFLYIQPLKMSLANKQRELQTEEKLLSVIENQINDTGSDTYEGSETLQKQLPVKPLVEQLLLDIEKAEVVSGSLVTNMEFSMEEIEEQIAEQQEASEEETPVDQREETKPETPLPAGIKKTTVVLTVNSSNYFEMEKFIDSLESESRIIHVENLQTEGQEEVVSADQEKQLIVSEITISAFYMPKLTDLIDQLPKMDVPKTGGKKNPFSMSGNILEPPEKALANQTQHSNDIKPKTESEGNIIKYTVQPGDSLSRISMSFFQSSAGEQIIKDRNHLNSNVIIVGQVLEIPIQ</sequence>
<keyword evidence="2" id="KW-0472">Membrane</keyword>
<reference evidence="4 5" key="1">
    <citation type="journal article" date="2016" name="Antonie Van Leeuwenhoek">
        <title>Bacillus depressus sp. nov., isolated from soil of a sunflower field.</title>
        <authorList>
            <person name="Wei X."/>
            <person name="Xin D."/>
            <person name="Xin Y."/>
            <person name="Zhang H."/>
            <person name="Wang T."/>
            <person name="Zhang J."/>
        </authorList>
    </citation>
    <scope>NUCLEOTIDE SEQUENCE [LARGE SCALE GENOMIC DNA]</scope>
    <source>
        <strain evidence="4 5">BZ1</strain>
    </source>
</reference>
<dbReference type="PROSITE" id="PS51782">
    <property type="entry name" value="LYSM"/>
    <property type="match status" value="1"/>
</dbReference>
<keyword evidence="5" id="KW-1185">Reference proteome</keyword>
<feature type="compositionally biased region" description="Acidic residues" evidence="1">
    <location>
        <begin position="113"/>
        <end position="128"/>
    </location>
</feature>
<feature type="region of interest" description="Disordered" evidence="1">
    <location>
        <begin position="113"/>
        <end position="142"/>
    </location>
</feature>
<gene>
    <name evidence="4" type="ORF">F7731_03985</name>
</gene>
<evidence type="ECO:0000259" key="3">
    <source>
        <dbReference type="PROSITE" id="PS51782"/>
    </source>
</evidence>
<keyword evidence="2" id="KW-1133">Transmembrane helix</keyword>
<evidence type="ECO:0000256" key="2">
    <source>
        <dbReference type="SAM" id="Phobius"/>
    </source>
</evidence>
<dbReference type="CDD" id="cd00118">
    <property type="entry name" value="LysM"/>
    <property type="match status" value="1"/>
</dbReference>
<dbReference type="AlphaFoldDB" id="A0A6L3VDV7"/>
<comment type="caution">
    <text evidence="4">The sequence shown here is derived from an EMBL/GenBank/DDBJ whole genome shotgun (WGS) entry which is preliminary data.</text>
</comment>
<protein>
    <submittedName>
        <fullName evidence="4">LysM peptidoglycan-binding domain-containing protein</fullName>
    </submittedName>
</protein>
<name>A0A6L3VDV7_9BACI</name>
<evidence type="ECO:0000256" key="1">
    <source>
        <dbReference type="SAM" id="MobiDB-lite"/>
    </source>
</evidence>
<evidence type="ECO:0000313" key="4">
    <source>
        <dbReference type="EMBL" id="KAB2338717.1"/>
    </source>
</evidence>
<accession>A0A6L3VDV7</accession>
<evidence type="ECO:0000313" key="5">
    <source>
        <dbReference type="Proteomes" id="UP000481030"/>
    </source>
</evidence>
<dbReference type="InterPro" id="IPR036779">
    <property type="entry name" value="LysM_dom_sf"/>
</dbReference>
<dbReference type="OrthoDB" id="2427034at2"/>
<proteinExistence type="predicted"/>
<keyword evidence="2" id="KW-0812">Transmembrane</keyword>
<dbReference type="RefSeq" id="WP_151533457.1">
    <property type="nucleotide sequence ID" value="NZ_WBOS01000001.1"/>
</dbReference>
<dbReference type="Pfam" id="PF01476">
    <property type="entry name" value="LysM"/>
    <property type="match status" value="1"/>
</dbReference>
<dbReference type="SMART" id="SM00257">
    <property type="entry name" value="LysM"/>
    <property type="match status" value="1"/>
</dbReference>
<dbReference type="SUPFAM" id="SSF54106">
    <property type="entry name" value="LysM domain"/>
    <property type="match status" value="1"/>
</dbReference>
<organism evidence="4 5">
    <name type="scientific">Cytobacillus depressus</name>
    <dbReference type="NCBI Taxonomy" id="1602942"/>
    <lineage>
        <taxon>Bacteria</taxon>
        <taxon>Bacillati</taxon>
        <taxon>Bacillota</taxon>
        <taxon>Bacilli</taxon>
        <taxon>Bacillales</taxon>
        <taxon>Bacillaceae</taxon>
        <taxon>Cytobacillus</taxon>
    </lineage>
</organism>
<dbReference type="Proteomes" id="UP000481030">
    <property type="component" value="Unassembled WGS sequence"/>
</dbReference>
<feature type="domain" description="LysM" evidence="3">
    <location>
        <begin position="270"/>
        <end position="316"/>
    </location>
</feature>
<feature type="transmembrane region" description="Helical" evidence="2">
    <location>
        <begin position="12"/>
        <end position="32"/>
    </location>
</feature>
<dbReference type="InterPro" id="IPR018392">
    <property type="entry name" value="LysM"/>
</dbReference>
<dbReference type="EMBL" id="WBOS01000001">
    <property type="protein sequence ID" value="KAB2338717.1"/>
    <property type="molecule type" value="Genomic_DNA"/>
</dbReference>